<accession>A0A124DXU0</accession>
<dbReference type="PANTHER" id="PTHR43479:SF11">
    <property type="entry name" value="ACREF_ENVCD OPERON REPRESSOR-RELATED"/>
    <property type="match status" value="1"/>
</dbReference>
<sequence>MYQGNNPTALQSQQLLLDTFIHLLEQKKFKDISISEICCQSGVSRQTFYSLFKTKENLLLHQLQLTSREKKPNKHASKITLMESCQLFSEFIIEREKEVSLLIENDLMDILKLLIFQETETCKDSFIIISDQEAGLALDFMAAGLAQLAKSYLTYRKKPVQDELTQLAYKILSGSIYRNI</sequence>
<keyword evidence="1 2" id="KW-0238">DNA-binding</keyword>
<dbReference type="EMBL" id="BCNV01000001">
    <property type="protein sequence ID" value="GAS82115.1"/>
    <property type="molecule type" value="Genomic_DNA"/>
</dbReference>
<feature type="DNA-binding region" description="H-T-H motif" evidence="2">
    <location>
        <begin position="33"/>
        <end position="52"/>
    </location>
</feature>
<dbReference type="SUPFAM" id="SSF46689">
    <property type="entry name" value="Homeodomain-like"/>
    <property type="match status" value="1"/>
</dbReference>
<dbReference type="InterPro" id="IPR001647">
    <property type="entry name" value="HTH_TetR"/>
</dbReference>
<dbReference type="RefSeq" id="WP_062834714.1">
    <property type="nucleotide sequence ID" value="NZ_BCNV01000001.1"/>
</dbReference>
<dbReference type="PROSITE" id="PS50977">
    <property type="entry name" value="HTH_TETR_2"/>
    <property type="match status" value="1"/>
</dbReference>
<dbReference type="InterPro" id="IPR050624">
    <property type="entry name" value="HTH-type_Tx_Regulator"/>
</dbReference>
<name>A0A124DXU0_PAEAM</name>
<evidence type="ECO:0000313" key="5">
    <source>
        <dbReference type="Proteomes" id="UP000069697"/>
    </source>
</evidence>
<evidence type="ECO:0000256" key="2">
    <source>
        <dbReference type="PROSITE-ProRule" id="PRU00335"/>
    </source>
</evidence>
<evidence type="ECO:0000313" key="4">
    <source>
        <dbReference type="EMBL" id="GAS82115.1"/>
    </source>
</evidence>
<evidence type="ECO:0000256" key="1">
    <source>
        <dbReference type="ARBA" id="ARBA00023125"/>
    </source>
</evidence>
<organism evidence="4 5">
    <name type="scientific">Paenibacillus amylolyticus</name>
    <dbReference type="NCBI Taxonomy" id="1451"/>
    <lineage>
        <taxon>Bacteria</taxon>
        <taxon>Bacillati</taxon>
        <taxon>Bacillota</taxon>
        <taxon>Bacilli</taxon>
        <taxon>Bacillales</taxon>
        <taxon>Paenibacillaceae</taxon>
        <taxon>Paenibacillus</taxon>
    </lineage>
</organism>
<dbReference type="PANTHER" id="PTHR43479">
    <property type="entry name" value="ACREF/ENVCD OPERON REPRESSOR-RELATED"/>
    <property type="match status" value="1"/>
</dbReference>
<reference evidence="4 5" key="1">
    <citation type="journal article" date="2016" name="Genome Announc.">
        <title>Draft Genome Sequence of Paenibacillus amylolyticus Heshi-A3, Isolated from Fermented Rice Bran in a Japanese Fermented Seafood Dish.</title>
        <authorList>
            <person name="Akuzawa S."/>
            <person name="Nagaoka J."/>
            <person name="Kanekatsu M."/>
            <person name="Kubota E."/>
            <person name="Ohtake R."/>
            <person name="Suzuki T."/>
            <person name="Kanesaki Y."/>
        </authorList>
    </citation>
    <scope>NUCLEOTIDE SEQUENCE [LARGE SCALE GENOMIC DNA]</scope>
    <source>
        <strain evidence="4 5">Heshi-A3</strain>
    </source>
</reference>
<gene>
    <name evidence="4" type="ORF">PAHA3_2189</name>
</gene>
<comment type="caution">
    <text evidence="4">The sequence shown here is derived from an EMBL/GenBank/DDBJ whole genome shotgun (WGS) entry which is preliminary data.</text>
</comment>
<dbReference type="Proteomes" id="UP000069697">
    <property type="component" value="Unassembled WGS sequence"/>
</dbReference>
<evidence type="ECO:0000259" key="3">
    <source>
        <dbReference type="PROSITE" id="PS50977"/>
    </source>
</evidence>
<dbReference type="Gene3D" id="1.10.357.10">
    <property type="entry name" value="Tetracycline Repressor, domain 2"/>
    <property type="match status" value="1"/>
</dbReference>
<dbReference type="AlphaFoldDB" id="A0A124DXU0"/>
<protein>
    <recommendedName>
        <fullName evidence="3">HTH tetR-type domain-containing protein</fullName>
    </recommendedName>
</protein>
<dbReference type="InterPro" id="IPR009057">
    <property type="entry name" value="Homeodomain-like_sf"/>
</dbReference>
<reference evidence="5" key="2">
    <citation type="submission" date="2016-01" db="EMBL/GenBank/DDBJ databases">
        <title>Draft Genome Sequence of Paenibacillus amylolyticus Heshi-A3 that Was Isolated from Fermented Rice Bran with Aging Salted Mackerel, Which Was Named Heshiko as Traditional Fermented Seafood in Japan.</title>
        <authorList>
            <person name="Akuzawa S."/>
            <person name="Nakagawa J."/>
            <person name="Kanekatsu T."/>
            <person name="Kubota E."/>
            <person name="Ohtake R."/>
            <person name="Suzuki T."/>
            <person name="Kanesaki Y."/>
        </authorList>
    </citation>
    <scope>NUCLEOTIDE SEQUENCE [LARGE SCALE GENOMIC DNA]</scope>
    <source>
        <strain evidence="5">Heshi-A3</strain>
    </source>
</reference>
<feature type="domain" description="HTH tetR-type" evidence="3">
    <location>
        <begin position="10"/>
        <end position="70"/>
    </location>
</feature>
<dbReference type="Pfam" id="PF00440">
    <property type="entry name" value="TetR_N"/>
    <property type="match status" value="1"/>
</dbReference>
<dbReference type="GO" id="GO:0003677">
    <property type="term" value="F:DNA binding"/>
    <property type="evidence" value="ECO:0007669"/>
    <property type="project" value="UniProtKB-UniRule"/>
</dbReference>
<proteinExistence type="predicted"/>